<dbReference type="InterPro" id="IPR017978">
    <property type="entry name" value="GPCR_3_C"/>
</dbReference>
<feature type="region of interest" description="Disordered" evidence="9">
    <location>
        <begin position="1358"/>
        <end position="1380"/>
    </location>
</feature>
<dbReference type="InterPro" id="IPR000337">
    <property type="entry name" value="GPCR_3"/>
</dbReference>
<keyword evidence="5 10" id="KW-0472">Membrane</keyword>
<evidence type="ECO:0000256" key="1">
    <source>
        <dbReference type="ARBA" id="ARBA00004141"/>
    </source>
</evidence>
<dbReference type="EMBL" id="JADGJW010000068">
    <property type="protein sequence ID" value="KAJ3225189.1"/>
    <property type="molecule type" value="Genomic_DNA"/>
</dbReference>
<keyword evidence="3 10" id="KW-1133">Transmembrane helix</keyword>
<dbReference type="Pfam" id="PF22673">
    <property type="entry name" value="MCP-like_PDC_1"/>
    <property type="match status" value="1"/>
</dbReference>
<dbReference type="InterPro" id="IPR002455">
    <property type="entry name" value="GPCR3_GABA-B"/>
</dbReference>
<feature type="transmembrane region" description="Helical" evidence="10">
    <location>
        <begin position="1090"/>
        <end position="1111"/>
    </location>
</feature>
<feature type="transmembrane region" description="Helical" evidence="10">
    <location>
        <begin position="1051"/>
        <end position="1069"/>
    </location>
</feature>
<sequence>MLNESKFLKESFSLSTISSELLEKLFNLTKKNMKEIYDNTNDSKWIDNEKWREFKEENPLYLCIFDKDDNNKLVAFCYYQITYEEDEKVIYCYELQVVKRYQNEGLGKFLMSELEKLSKELKLNIVLTVFKNNFVALNFYKSLGFEIHHSCPTMFRIPIMIMVIMQTFLVSLLILIIPLILSLISINESNSTGIRTSEEISRNLAQQLQSKQMDNALLNIDKYFLGVETFVTIVNITFLASETEFDNYDVLYRTFLKMHEKFAPIQAVYFAQESDKNFIGIKCLNYTDPLKNLVYMQSFTSSPTKPCRTCKPFNETKSKVIGYYPIDVFGTGYPTITNISTTSERIYDAFGRKWFINSSKYSKFNASLLWTDVYRSTSGELDITVSYPFFNKFGNLSGVFGVDITLDELSHSIRNMVGTPNGFVYILSQNGELIVSSGLEPIYNSFNNKSIRPSEMKNSYLKTTGLFLENLITGGNTSAVINYNLLNLEDNNTAIFEVNDIFFQVKKVPKRIPIMYLVNGGPREDYVGEIDTIQTKLENELQFSEMQTSCIVMIRNFAQLLDSKKFGVMGSGIGNSDKLSYQIGGSSSNGGVQPDKSQSYSEVGVHEALKLAVEDINKHLSDFNLAEVNFTLKYFNTNYSSAISVKQALAMKKEETAASPIIGVVGGFYSSHSKALSFATQSLYYILLSLLLFNDFRNLLQCSGSSTSPELKDKGTYSNFFRTVPNDNFQSVAMANYVYNNNWRRVAIINAQVFQATASELGITVVTQYIYSQAKPNYAEMAKAIKFSGARIIMMFAYEDLILYFREARKLGLLGPDYGKNTKYKLIITILVYIGSDGTWDMLEYLQLGKLAPPEGYVAEDWENLNGFFGFSPKDYSDTAVFNDVEPSDLSTPKMTLSNLFDKKFTSMSGEFSLDKNGEPIQTEYQVENYVGNLTRVIVSSIDGRTGILVPTDVKPLYFGGSDKVPLDSAGEMKVSLGDAGPLIIFIYFMLNLAITFASICYLIYKRDDPLVKRLSLPFLIVISIGLMLVWVSIFGYSGKMTETVCNFQTWSMWLAFSIVMGALLIKVYRIWKIFDNVKMERRNLSNTKMLLNTFLIVLIESVILICWQAIDPPIPQKIMKADFYYYDCLSSNKDNQLNFNVALIVYNGLLLLIVTYVAFKTRNIDSVYRESAWIAQLSMNITLCSSITVVIMFISENSLVSKFYIRMIAIGFSTSVTYFCLIGRIVLVLMMSNKGITVAKNTQSLINTGTTFKKSNVDKKGYQFENSVIIKEEGILTTWKKGQLFVHTGLPRMISIVSQTKKCGFTLILKDAIIENGAVEDSIKILCGRNFLIQCKDADQCNTLLAQLKDDTVGKDVEPRASAGQTGVASFGKASDAKV</sequence>
<feature type="domain" description="N-acetyltransferase" evidence="12">
    <location>
        <begin position="23"/>
        <end position="170"/>
    </location>
</feature>
<keyword evidence="2 10" id="KW-0812">Transmembrane</keyword>
<evidence type="ECO:0000256" key="5">
    <source>
        <dbReference type="ARBA" id="ARBA00023136"/>
    </source>
</evidence>
<dbReference type="Pfam" id="PF00003">
    <property type="entry name" value="7tm_3"/>
    <property type="match status" value="1"/>
</dbReference>
<dbReference type="CDD" id="cd04301">
    <property type="entry name" value="NAT_SF"/>
    <property type="match status" value="1"/>
</dbReference>
<feature type="domain" description="G-protein coupled receptors family 3 profile" evidence="11">
    <location>
        <begin position="981"/>
        <end position="1232"/>
    </location>
</feature>
<evidence type="ECO:0000256" key="9">
    <source>
        <dbReference type="SAM" id="MobiDB-lite"/>
    </source>
</evidence>
<gene>
    <name evidence="13" type="primary">GABBR2_2</name>
    <name evidence="13" type="ORF">HK099_007201</name>
</gene>
<evidence type="ECO:0000313" key="14">
    <source>
        <dbReference type="Proteomes" id="UP001211065"/>
    </source>
</evidence>
<dbReference type="SUPFAM" id="SSF55729">
    <property type="entry name" value="Acyl-CoA N-acyltransferases (Nat)"/>
    <property type="match status" value="1"/>
</dbReference>
<feature type="transmembrane region" description="Helical" evidence="10">
    <location>
        <begin position="1017"/>
        <end position="1039"/>
    </location>
</feature>
<evidence type="ECO:0000256" key="8">
    <source>
        <dbReference type="ARBA" id="ARBA00023224"/>
    </source>
</evidence>
<dbReference type="InterPro" id="IPR016181">
    <property type="entry name" value="Acyl_CoA_acyltransferase"/>
</dbReference>
<keyword evidence="4" id="KW-0297">G-protein coupled receptor</keyword>
<organism evidence="13 14">
    <name type="scientific">Clydaea vesicula</name>
    <dbReference type="NCBI Taxonomy" id="447962"/>
    <lineage>
        <taxon>Eukaryota</taxon>
        <taxon>Fungi</taxon>
        <taxon>Fungi incertae sedis</taxon>
        <taxon>Chytridiomycota</taxon>
        <taxon>Chytridiomycota incertae sedis</taxon>
        <taxon>Chytridiomycetes</taxon>
        <taxon>Lobulomycetales</taxon>
        <taxon>Lobulomycetaceae</taxon>
        <taxon>Clydaea</taxon>
    </lineage>
</organism>
<evidence type="ECO:0000256" key="4">
    <source>
        <dbReference type="ARBA" id="ARBA00023040"/>
    </source>
</evidence>
<keyword evidence="8" id="KW-0807">Transducer</keyword>
<feature type="transmembrane region" description="Helical" evidence="10">
    <location>
        <begin position="983"/>
        <end position="1005"/>
    </location>
</feature>
<feature type="transmembrane region" description="Helical" evidence="10">
    <location>
        <begin position="1208"/>
        <end position="1231"/>
    </location>
</feature>
<dbReference type="PANTHER" id="PTHR10519">
    <property type="entry name" value="GABA-B RECEPTOR"/>
    <property type="match status" value="1"/>
</dbReference>
<evidence type="ECO:0000259" key="12">
    <source>
        <dbReference type="PROSITE" id="PS51186"/>
    </source>
</evidence>
<dbReference type="PROSITE" id="PS51186">
    <property type="entry name" value="GNAT"/>
    <property type="match status" value="1"/>
</dbReference>
<dbReference type="PANTHER" id="PTHR10519:SF20">
    <property type="entry name" value="G-PROTEIN COUPLED RECEPTOR 156-RELATED"/>
    <property type="match status" value="1"/>
</dbReference>
<dbReference type="Proteomes" id="UP001211065">
    <property type="component" value="Unassembled WGS sequence"/>
</dbReference>
<keyword evidence="6 13" id="KW-0675">Receptor</keyword>
<dbReference type="Gene3D" id="3.30.450.20">
    <property type="entry name" value="PAS domain"/>
    <property type="match status" value="1"/>
</dbReference>
<protein>
    <submittedName>
        <fullName evidence="13">Gamma-aminobutyric acid type B receptor subunit 2</fullName>
    </submittedName>
</protein>
<keyword evidence="14" id="KW-1185">Reference proteome</keyword>
<evidence type="ECO:0000256" key="10">
    <source>
        <dbReference type="SAM" id="Phobius"/>
    </source>
</evidence>
<dbReference type="PROSITE" id="PS50259">
    <property type="entry name" value="G_PROTEIN_RECEP_F3_4"/>
    <property type="match status" value="1"/>
</dbReference>
<dbReference type="SUPFAM" id="SSF53822">
    <property type="entry name" value="Periplasmic binding protein-like I"/>
    <property type="match status" value="1"/>
</dbReference>
<dbReference type="Pfam" id="PF00583">
    <property type="entry name" value="Acetyltransf_1"/>
    <property type="match status" value="1"/>
</dbReference>
<feature type="transmembrane region" description="Helical" evidence="10">
    <location>
        <begin position="1140"/>
        <end position="1160"/>
    </location>
</feature>
<dbReference type="Gene3D" id="3.40.630.30">
    <property type="match status" value="1"/>
</dbReference>
<dbReference type="GO" id="GO:0016747">
    <property type="term" value="F:acyltransferase activity, transferring groups other than amino-acyl groups"/>
    <property type="evidence" value="ECO:0007669"/>
    <property type="project" value="InterPro"/>
</dbReference>
<proteinExistence type="predicted"/>
<dbReference type="GO" id="GO:0007214">
    <property type="term" value="P:gamma-aminobutyric acid signaling pathway"/>
    <property type="evidence" value="ECO:0007669"/>
    <property type="project" value="TreeGrafter"/>
</dbReference>
<dbReference type="GO" id="GO:0004965">
    <property type="term" value="F:G protein-coupled GABA receptor activity"/>
    <property type="evidence" value="ECO:0007669"/>
    <property type="project" value="InterPro"/>
</dbReference>
<dbReference type="InterPro" id="IPR001828">
    <property type="entry name" value="ANF_lig-bd_rcpt"/>
</dbReference>
<dbReference type="GO" id="GO:0038039">
    <property type="term" value="C:G protein-coupled receptor heterodimeric complex"/>
    <property type="evidence" value="ECO:0007669"/>
    <property type="project" value="TreeGrafter"/>
</dbReference>
<name>A0AAD5U5L3_9FUNG</name>
<evidence type="ECO:0000256" key="7">
    <source>
        <dbReference type="ARBA" id="ARBA00023180"/>
    </source>
</evidence>
<feature type="transmembrane region" description="Helical" evidence="10">
    <location>
        <begin position="1172"/>
        <end position="1196"/>
    </location>
</feature>
<dbReference type="PRINTS" id="PR00248">
    <property type="entry name" value="GPCRMGR"/>
</dbReference>
<evidence type="ECO:0000313" key="13">
    <source>
        <dbReference type="EMBL" id="KAJ3225189.1"/>
    </source>
</evidence>
<comment type="subcellular location">
    <subcellularLocation>
        <location evidence="1">Membrane</location>
        <topology evidence="1">Multi-pass membrane protein</topology>
    </subcellularLocation>
</comment>
<dbReference type="InterPro" id="IPR000182">
    <property type="entry name" value="GNAT_dom"/>
</dbReference>
<keyword evidence="7" id="KW-0325">Glycoprotein</keyword>
<dbReference type="CDD" id="cd15047">
    <property type="entry name" value="7tmC_GABA-B-like"/>
    <property type="match status" value="1"/>
</dbReference>
<evidence type="ECO:0000259" key="11">
    <source>
        <dbReference type="PROSITE" id="PS50259"/>
    </source>
</evidence>
<reference evidence="13" key="1">
    <citation type="submission" date="2020-05" db="EMBL/GenBank/DDBJ databases">
        <title>Phylogenomic resolution of chytrid fungi.</title>
        <authorList>
            <person name="Stajich J.E."/>
            <person name="Amses K."/>
            <person name="Simmons R."/>
            <person name="Seto K."/>
            <person name="Myers J."/>
            <person name="Bonds A."/>
            <person name="Quandt C.A."/>
            <person name="Barry K."/>
            <person name="Liu P."/>
            <person name="Grigoriev I."/>
            <person name="Longcore J.E."/>
            <person name="James T.Y."/>
        </authorList>
    </citation>
    <scope>NUCLEOTIDE SEQUENCE</scope>
    <source>
        <strain evidence="13">JEL0476</strain>
    </source>
</reference>
<comment type="caution">
    <text evidence="13">The sequence shown here is derived from an EMBL/GenBank/DDBJ whole genome shotgun (WGS) entry which is preliminary data.</text>
</comment>
<dbReference type="InterPro" id="IPR028082">
    <property type="entry name" value="Peripla_BP_I"/>
</dbReference>
<dbReference type="Pfam" id="PF01094">
    <property type="entry name" value="ANF_receptor"/>
    <property type="match status" value="1"/>
</dbReference>
<evidence type="ECO:0000256" key="6">
    <source>
        <dbReference type="ARBA" id="ARBA00023170"/>
    </source>
</evidence>
<accession>A0AAD5U5L3</accession>
<dbReference type="Gene3D" id="3.40.50.2300">
    <property type="match status" value="1"/>
</dbReference>
<evidence type="ECO:0000256" key="2">
    <source>
        <dbReference type="ARBA" id="ARBA00022692"/>
    </source>
</evidence>
<feature type="transmembrane region" description="Helical" evidence="10">
    <location>
        <begin position="159"/>
        <end position="181"/>
    </location>
</feature>
<evidence type="ECO:0000256" key="3">
    <source>
        <dbReference type="ARBA" id="ARBA00022989"/>
    </source>
</evidence>